<name>A0ABP8V2V2_9GAMM</name>
<sequence length="221" mass="24185">MSTPPFSVSRKSLSLSSLDEEAKEASKYQKKTEEVFLGRKTREMTSSEGTFDTEKGGDITDISLGLRAVGLHSDEPEAALPIPVESSDEKYLSEMTAIQQLPEASKLSLEVTDDPDLFLGAVGGVGFGEVHESVEGVGESVPEATEVDLEKLIESQESKELEAEEYEFKFLVGKVKSALKDNFVSMFGDNPSFIPWITESSQSSMPCDLESPLCQHSCRLF</sequence>
<dbReference type="EMBL" id="BAABFL010000212">
    <property type="protein sequence ID" value="GAA4649630.1"/>
    <property type="molecule type" value="Genomic_DNA"/>
</dbReference>
<evidence type="ECO:0000256" key="1">
    <source>
        <dbReference type="SAM" id="MobiDB-lite"/>
    </source>
</evidence>
<proteinExistence type="predicted"/>
<dbReference type="Proteomes" id="UP001500604">
    <property type="component" value="Unassembled WGS sequence"/>
</dbReference>
<organism evidence="2 3">
    <name type="scientific">Kistimonas scapharcae</name>
    <dbReference type="NCBI Taxonomy" id="1036133"/>
    <lineage>
        <taxon>Bacteria</taxon>
        <taxon>Pseudomonadati</taxon>
        <taxon>Pseudomonadota</taxon>
        <taxon>Gammaproteobacteria</taxon>
        <taxon>Oceanospirillales</taxon>
        <taxon>Endozoicomonadaceae</taxon>
        <taxon>Kistimonas</taxon>
    </lineage>
</organism>
<protein>
    <submittedName>
        <fullName evidence="2">Uncharacterized protein</fullName>
    </submittedName>
</protein>
<comment type="caution">
    <text evidence="2">The sequence shown here is derived from an EMBL/GenBank/DDBJ whole genome shotgun (WGS) entry which is preliminary data.</text>
</comment>
<evidence type="ECO:0000313" key="3">
    <source>
        <dbReference type="Proteomes" id="UP001500604"/>
    </source>
</evidence>
<feature type="compositionally biased region" description="Low complexity" evidence="1">
    <location>
        <begin position="7"/>
        <end position="17"/>
    </location>
</feature>
<evidence type="ECO:0000313" key="2">
    <source>
        <dbReference type="EMBL" id="GAA4649630.1"/>
    </source>
</evidence>
<gene>
    <name evidence="2" type="ORF">GCM10023116_19060</name>
</gene>
<feature type="region of interest" description="Disordered" evidence="1">
    <location>
        <begin position="1"/>
        <end position="30"/>
    </location>
</feature>
<dbReference type="RefSeq" id="WP_345195569.1">
    <property type="nucleotide sequence ID" value="NZ_BAABFL010000212.1"/>
</dbReference>
<accession>A0ABP8V2V2</accession>
<reference evidence="3" key="1">
    <citation type="journal article" date="2019" name="Int. J. Syst. Evol. Microbiol.">
        <title>The Global Catalogue of Microorganisms (GCM) 10K type strain sequencing project: providing services to taxonomists for standard genome sequencing and annotation.</title>
        <authorList>
            <consortium name="The Broad Institute Genomics Platform"/>
            <consortium name="The Broad Institute Genome Sequencing Center for Infectious Disease"/>
            <person name="Wu L."/>
            <person name="Ma J."/>
        </authorList>
    </citation>
    <scope>NUCLEOTIDE SEQUENCE [LARGE SCALE GENOMIC DNA]</scope>
    <source>
        <strain evidence="3">JCM 17805</strain>
    </source>
</reference>
<keyword evidence="3" id="KW-1185">Reference proteome</keyword>